<sequence length="78" mass="9412">MECTRSTMGYKWSTKVNTIFTQGPRKIFYLNFTRERLRLLKKMPEWRLVGMALLNRNRCFLFKNVNNNFKLMLTSSRA</sequence>
<organism evidence="1 2">
    <name type="scientific">Cotesia congregata filamentous virus 1</name>
    <dbReference type="NCBI Taxonomy" id="3064291"/>
    <lineage>
        <taxon>Viruses</taxon>
        <taxon>Viruses incertae sedis</taxon>
        <taxon>Naldaviricetes</taxon>
        <taxon>Lefavirales</taxon>
        <taxon>Filamentoviridae</taxon>
        <taxon>Betafilamentovirus</taxon>
        <taxon>Betafilamentovirus cocongregatae</taxon>
    </lineage>
</organism>
<gene>
    <name evidence="1" type="ORF">CCFV1_ORF067</name>
</gene>
<proteinExistence type="predicted"/>
<evidence type="ECO:0000313" key="1">
    <source>
        <dbReference type="EMBL" id="CAJ2002113.1"/>
    </source>
</evidence>
<comment type="caution">
    <text evidence="1">The sequence shown here is derived from an EMBL/GenBank/DDBJ whole genome shotgun (WGS) entry which is preliminary data.</text>
</comment>
<dbReference type="Proteomes" id="UP001642380">
    <property type="component" value="Unassembled WGS sequence"/>
</dbReference>
<evidence type="ECO:0000313" key="2">
    <source>
        <dbReference type="Proteomes" id="UP001642380"/>
    </source>
</evidence>
<protein>
    <submittedName>
        <fullName evidence="1">Uncharacterized protein</fullName>
    </submittedName>
</protein>
<name>A0ABC8QJP1_9VIRU</name>
<accession>A0ABC8QJP1</accession>
<reference evidence="1 2" key="1">
    <citation type="submission" date="2024-01" db="EMBL/GenBank/DDBJ databases">
        <authorList>
            <person name="Guinet B."/>
        </authorList>
    </citation>
    <scope>NUCLEOTIDE SEQUENCE [LARGE SCALE GENOMIC DNA]</scope>
</reference>
<keyword evidence="2" id="KW-1185">Reference proteome</keyword>
<dbReference type="EMBL" id="CAUOPR010000001">
    <property type="protein sequence ID" value="CAJ2002113.1"/>
    <property type="molecule type" value="Genomic_DNA"/>
</dbReference>